<evidence type="ECO:0000256" key="1">
    <source>
        <dbReference type="SAM" id="MobiDB-lite"/>
    </source>
</evidence>
<sequence length="239" mass="25148">MARLLVEPGRNANGIEDAGDRLADLLYNAVGINASEHTLGLVVLSQGLRLLLVQLEALHAHFAAVVRALVQRLTGDVVLAGHLRGRVLLVVGAATPLVDPAAAGALEDDLVRGVEHDGGVDLLAGLVHHLGLALGAREAVEHVAVAALRLLDAVLHDAEHKFVAHEGARVHGALGADAVGRLLGDRVTQHVAGRQVAHAVAVRDKGALRALAAARRTHENNFHLSREEEEGRANKDEYG</sequence>
<protein>
    <submittedName>
        <fullName evidence="2">Adenylate kinase</fullName>
    </submittedName>
</protein>
<dbReference type="GO" id="GO:0016301">
    <property type="term" value="F:kinase activity"/>
    <property type="evidence" value="ECO:0007669"/>
    <property type="project" value="UniProtKB-KW"/>
</dbReference>
<dbReference type="AlphaFoldDB" id="S9VVL9"/>
<proteinExistence type="predicted"/>
<dbReference type="Proteomes" id="UP000015354">
    <property type="component" value="Unassembled WGS sequence"/>
</dbReference>
<feature type="region of interest" description="Disordered" evidence="1">
    <location>
        <begin position="219"/>
        <end position="239"/>
    </location>
</feature>
<name>S9VVL9_9TRYP</name>
<keyword evidence="2" id="KW-0808">Transferase</keyword>
<comment type="caution">
    <text evidence="2">The sequence shown here is derived from an EMBL/GenBank/DDBJ whole genome shotgun (WGS) entry which is preliminary data.</text>
</comment>
<organism evidence="2 3">
    <name type="scientific">Strigomonas culicis</name>
    <dbReference type="NCBI Taxonomy" id="28005"/>
    <lineage>
        <taxon>Eukaryota</taxon>
        <taxon>Discoba</taxon>
        <taxon>Euglenozoa</taxon>
        <taxon>Kinetoplastea</taxon>
        <taxon>Metakinetoplastina</taxon>
        <taxon>Trypanosomatida</taxon>
        <taxon>Trypanosomatidae</taxon>
        <taxon>Strigomonadinae</taxon>
        <taxon>Strigomonas</taxon>
    </lineage>
</organism>
<keyword evidence="3" id="KW-1185">Reference proteome</keyword>
<dbReference type="EMBL" id="ATMH01005760">
    <property type="protein sequence ID" value="EPY27420.1"/>
    <property type="molecule type" value="Genomic_DNA"/>
</dbReference>
<keyword evidence="2" id="KW-0418">Kinase</keyword>
<evidence type="ECO:0000313" key="2">
    <source>
        <dbReference type="EMBL" id="EPY27420.1"/>
    </source>
</evidence>
<evidence type="ECO:0000313" key="3">
    <source>
        <dbReference type="Proteomes" id="UP000015354"/>
    </source>
</evidence>
<reference evidence="2 3" key="1">
    <citation type="journal article" date="2013" name="PLoS ONE">
        <title>Predicting the Proteins of Angomonas deanei, Strigomonas culicis and Their Respective Endosymbionts Reveals New Aspects of the Trypanosomatidae Family.</title>
        <authorList>
            <person name="Motta M.C."/>
            <person name="Martins A.C."/>
            <person name="de Souza S.S."/>
            <person name="Catta-Preta C.M."/>
            <person name="Silva R."/>
            <person name="Klein C.C."/>
            <person name="de Almeida L.G."/>
            <person name="de Lima Cunha O."/>
            <person name="Ciapina L.P."/>
            <person name="Brocchi M."/>
            <person name="Colabardini A.C."/>
            <person name="de Araujo Lima B."/>
            <person name="Machado C.R."/>
            <person name="de Almeida Soares C.M."/>
            <person name="Probst C.M."/>
            <person name="de Menezes C.B."/>
            <person name="Thompson C.E."/>
            <person name="Bartholomeu D.C."/>
            <person name="Gradia D.F."/>
            <person name="Pavoni D.P."/>
            <person name="Grisard E.C."/>
            <person name="Fantinatti-Garboggini F."/>
            <person name="Marchini F.K."/>
            <person name="Rodrigues-Luiz G.F."/>
            <person name="Wagner G."/>
            <person name="Goldman G.H."/>
            <person name="Fietto J.L."/>
            <person name="Elias M.C."/>
            <person name="Goldman M.H."/>
            <person name="Sagot M.F."/>
            <person name="Pereira M."/>
            <person name="Stoco P.H."/>
            <person name="de Mendonca-Neto R.P."/>
            <person name="Teixeira S.M."/>
            <person name="Maciel T.E."/>
            <person name="de Oliveira Mendes T.A."/>
            <person name="Urmenyi T.P."/>
            <person name="de Souza W."/>
            <person name="Schenkman S."/>
            <person name="de Vasconcelos A.T."/>
        </authorList>
    </citation>
    <scope>NUCLEOTIDE SEQUENCE [LARGE SCALE GENOMIC DNA]</scope>
</reference>
<accession>S9VVL9</accession>
<gene>
    <name evidence="2" type="ORF">STCU_05760</name>
</gene>